<dbReference type="Gene3D" id="3.40.50.1820">
    <property type="entry name" value="alpha/beta hydrolase"/>
    <property type="match status" value="1"/>
</dbReference>
<name>A0A1H9QKZ5_9PSEU</name>
<proteinExistence type="predicted"/>
<reference evidence="3" key="1">
    <citation type="submission" date="2016-10" db="EMBL/GenBank/DDBJ databases">
        <authorList>
            <person name="Varghese N."/>
            <person name="Submissions S."/>
        </authorList>
    </citation>
    <scope>NUCLEOTIDE SEQUENCE [LARGE SCALE GENOMIC DNA]</scope>
    <source>
        <strain evidence="3">DSM 44260</strain>
    </source>
</reference>
<dbReference type="STRING" id="155974.SAMN04487818_104336"/>
<dbReference type="InterPro" id="IPR000073">
    <property type="entry name" value="AB_hydrolase_1"/>
</dbReference>
<organism evidence="2 3">
    <name type="scientific">Actinokineospora terrae</name>
    <dbReference type="NCBI Taxonomy" id="155974"/>
    <lineage>
        <taxon>Bacteria</taxon>
        <taxon>Bacillati</taxon>
        <taxon>Actinomycetota</taxon>
        <taxon>Actinomycetes</taxon>
        <taxon>Pseudonocardiales</taxon>
        <taxon>Pseudonocardiaceae</taxon>
        <taxon>Actinokineospora</taxon>
    </lineage>
</organism>
<accession>A0A1H9QKZ5</accession>
<sequence length="242" mass="25540">MGTVQPLLLFHAFPLDARMWDGVRDGLAEHARVITPDQRGFGRSPLGAAVPSLDVVAADAIALLDSLAIDRAVIGGCSMGGYVAMALLRAAPERVSGLLFVDTKAPADTEEAAANRLAIAERAEREGIVPWLADTMLPVLGSPAVHGQVREWLEEQSPETVAWTQRAMVARPDSRDTLRATNVDTLVVHGDADGLMPVSLGEELADLTRGSLVVLPGVGHLPPVEAPEAFAAVVGPWLASVR</sequence>
<keyword evidence="3" id="KW-1185">Reference proteome</keyword>
<dbReference type="RefSeq" id="WP_092776831.1">
    <property type="nucleotide sequence ID" value="NZ_FOGI01000004.1"/>
</dbReference>
<dbReference type="PANTHER" id="PTHR43433:SF5">
    <property type="entry name" value="AB HYDROLASE-1 DOMAIN-CONTAINING PROTEIN"/>
    <property type="match status" value="1"/>
</dbReference>
<dbReference type="AlphaFoldDB" id="A0A1H9QKZ5"/>
<dbReference type="GO" id="GO:0003824">
    <property type="term" value="F:catalytic activity"/>
    <property type="evidence" value="ECO:0007669"/>
    <property type="project" value="UniProtKB-ARBA"/>
</dbReference>
<evidence type="ECO:0000313" key="3">
    <source>
        <dbReference type="Proteomes" id="UP000199051"/>
    </source>
</evidence>
<dbReference type="EMBL" id="FOGI01000004">
    <property type="protein sequence ID" value="SER61108.1"/>
    <property type="molecule type" value="Genomic_DNA"/>
</dbReference>
<dbReference type="Proteomes" id="UP000199051">
    <property type="component" value="Unassembled WGS sequence"/>
</dbReference>
<dbReference type="InterPro" id="IPR050471">
    <property type="entry name" value="AB_hydrolase"/>
</dbReference>
<dbReference type="PANTHER" id="PTHR43433">
    <property type="entry name" value="HYDROLASE, ALPHA/BETA FOLD FAMILY PROTEIN"/>
    <property type="match status" value="1"/>
</dbReference>
<evidence type="ECO:0000259" key="1">
    <source>
        <dbReference type="Pfam" id="PF12697"/>
    </source>
</evidence>
<dbReference type="SUPFAM" id="SSF53474">
    <property type="entry name" value="alpha/beta-Hydrolases"/>
    <property type="match status" value="1"/>
</dbReference>
<feature type="domain" description="AB hydrolase-1" evidence="1">
    <location>
        <begin position="7"/>
        <end position="233"/>
    </location>
</feature>
<dbReference type="PRINTS" id="PR00111">
    <property type="entry name" value="ABHYDROLASE"/>
</dbReference>
<evidence type="ECO:0000313" key="2">
    <source>
        <dbReference type="EMBL" id="SER61108.1"/>
    </source>
</evidence>
<protein>
    <submittedName>
        <fullName evidence="2">Pimeloyl-ACP methyl ester carboxylesterase</fullName>
    </submittedName>
</protein>
<dbReference type="InterPro" id="IPR029058">
    <property type="entry name" value="AB_hydrolase_fold"/>
</dbReference>
<gene>
    <name evidence="2" type="ORF">SAMN04487818_104336</name>
</gene>
<dbReference type="Pfam" id="PF12697">
    <property type="entry name" value="Abhydrolase_6"/>
    <property type="match status" value="1"/>
</dbReference>